<accession>W9GLU5</accession>
<dbReference type="AlphaFoldDB" id="W9GLU5"/>
<dbReference type="Proteomes" id="UP000019494">
    <property type="component" value="Unassembled WGS sequence"/>
</dbReference>
<dbReference type="RefSeq" id="WP_051518163.1">
    <property type="nucleotide sequence ID" value="NZ_AWQS01000017.1"/>
</dbReference>
<evidence type="ECO:0000313" key="2">
    <source>
        <dbReference type="EMBL" id="EWT07231.1"/>
    </source>
</evidence>
<dbReference type="PATRIC" id="fig|584657.3.peg.778"/>
<dbReference type="InterPro" id="IPR036390">
    <property type="entry name" value="WH_DNA-bd_sf"/>
</dbReference>
<comment type="caution">
    <text evidence="2">The sequence shown here is derived from an EMBL/GenBank/DDBJ whole genome shotgun (WGS) entry which is preliminary data.</text>
</comment>
<keyword evidence="3" id="KW-1185">Reference proteome</keyword>
<sequence length="266" mass="29255">MRDRAPLGTELLTSSVRRRIVDVLANLPPVRDPHTGAKRPAEGLSARDLADRLHLHVTTMRFHLDQLVAGGLVTSHFMRGGGAGRPRKLYAIAHGSLDRERAEQSFALLSEVLVQSFGVDDDQSRTPEELGARWARHRVQQEERGDTRTSPARTPGQWLGKIGRMVDILEEWGYTPEVSTTDGGRTARVALHGCPFIDLARDNTALVCGIHRGLMRGVMEELGEEHTQISLTPFVTPHLCVAALTTGTARGSTSPRTPLIDKEIRS</sequence>
<proteinExistence type="predicted"/>
<dbReference type="CDD" id="cd00090">
    <property type="entry name" value="HTH_ARSR"/>
    <property type="match status" value="1"/>
</dbReference>
<gene>
    <name evidence="2" type="ORF">N864_09215</name>
</gene>
<dbReference type="Pfam" id="PF12840">
    <property type="entry name" value="HTH_20"/>
    <property type="match status" value="1"/>
</dbReference>
<dbReference type="InterPro" id="IPR036388">
    <property type="entry name" value="WH-like_DNA-bd_sf"/>
</dbReference>
<protein>
    <submittedName>
        <fullName evidence="2">Transcriptional regulator</fullName>
    </submittedName>
</protein>
<reference evidence="3" key="1">
    <citation type="submission" date="2013-08" db="EMBL/GenBank/DDBJ databases">
        <title>Intrasporangium oryzae NRRL B-24470.</title>
        <authorList>
            <person name="Liu H."/>
            <person name="Wang G."/>
        </authorList>
    </citation>
    <scope>NUCLEOTIDE SEQUENCE [LARGE SCALE GENOMIC DNA]</scope>
    <source>
        <strain evidence="3">Q5-1</strain>
    </source>
</reference>
<dbReference type="SUPFAM" id="SSF46785">
    <property type="entry name" value="Winged helix' DNA-binding domain"/>
    <property type="match status" value="1"/>
</dbReference>
<dbReference type="InterPro" id="IPR011991">
    <property type="entry name" value="ArsR-like_HTH"/>
</dbReference>
<name>W9GLU5_9MICO</name>
<dbReference type="Gene3D" id="1.10.10.10">
    <property type="entry name" value="Winged helix-like DNA-binding domain superfamily/Winged helix DNA-binding domain"/>
    <property type="match status" value="1"/>
</dbReference>
<organism evidence="2 3">
    <name type="scientific">Intrasporangium chromatireducens Q5-1</name>
    <dbReference type="NCBI Taxonomy" id="584657"/>
    <lineage>
        <taxon>Bacteria</taxon>
        <taxon>Bacillati</taxon>
        <taxon>Actinomycetota</taxon>
        <taxon>Actinomycetes</taxon>
        <taxon>Micrococcales</taxon>
        <taxon>Intrasporangiaceae</taxon>
        <taxon>Intrasporangium</taxon>
    </lineage>
</organism>
<evidence type="ECO:0000256" key="1">
    <source>
        <dbReference type="SAM" id="MobiDB-lite"/>
    </source>
</evidence>
<feature type="region of interest" description="Disordered" evidence="1">
    <location>
        <begin position="136"/>
        <end position="156"/>
    </location>
</feature>
<dbReference type="OrthoDB" id="3399802at2"/>
<evidence type="ECO:0000313" key="3">
    <source>
        <dbReference type="Proteomes" id="UP000019494"/>
    </source>
</evidence>
<dbReference type="EMBL" id="AWQS01000017">
    <property type="protein sequence ID" value="EWT07231.1"/>
    <property type="molecule type" value="Genomic_DNA"/>
</dbReference>